<dbReference type="CDD" id="cd19543">
    <property type="entry name" value="DCL_NRPS"/>
    <property type="match status" value="1"/>
</dbReference>
<dbReference type="Gene3D" id="3.30.559.10">
    <property type="entry name" value="Chloramphenicol acetyltransferase-like domain"/>
    <property type="match status" value="6"/>
</dbReference>
<dbReference type="SUPFAM" id="SSF52777">
    <property type="entry name" value="CoA-dependent acyltransferases"/>
    <property type="match status" value="12"/>
</dbReference>
<keyword evidence="4" id="KW-0677">Repeat</keyword>
<dbReference type="PANTHER" id="PTHR45527">
    <property type="entry name" value="NONRIBOSOMAL PEPTIDE SYNTHETASE"/>
    <property type="match status" value="1"/>
</dbReference>
<keyword evidence="9" id="KW-1185">Reference proteome</keyword>
<feature type="domain" description="Carrier" evidence="7">
    <location>
        <begin position="3325"/>
        <end position="3400"/>
    </location>
</feature>
<protein>
    <submittedName>
        <fullName evidence="8">Amino acid adenylation domain-containing protein</fullName>
    </submittedName>
</protein>
<dbReference type="Proteomes" id="UP000632138">
    <property type="component" value="Unassembled WGS sequence"/>
</dbReference>
<dbReference type="Gene3D" id="1.10.1200.10">
    <property type="entry name" value="ACP-like"/>
    <property type="match status" value="4"/>
</dbReference>
<keyword evidence="3" id="KW-0597">Phosphoprotein</keyword>
<dbReference type="PROSITE" id="PS50075">
    <property type="entry name" value="CARRIER"/>
    <property type="match status" value="4"/>
</dbReference>
<evidence type="ECO:0000313" key="9">
    <source>
        <dbReference type="Proteomes" id="UP000632138"/>
    </source>
</evidence>
<comment type="cofactor">
    <cofactor evidence="1">
        <name>pantetheine 4'-phosphate</name>
        <dbReference type="ChEBI" id="CHEBI:47942"/>
    </cofactor>
</comment>
<dbReference type="RefSeq" id="WP_203376630.1">
    <property type="nucleotide sequence ID" value="NZ_JAENHP010000003.1"/>
</dbReference>
<gene>
    <name evidence="8" type="ORF">JIG36_14045</name>
</gene>
<dbReference type="Gene3D" id="3.30.559.30">
    <property type="entry name" value="Nonribosomal peptide synthetase, condensation domain"/>
    <property type="match status" value="6"/>
</dbReference>
<dbReference type="Gene3D" id="3.40.50.980">
    <property type="match status" value="2"/>
</dbReference>
<reference evidence="8 9" key="1">
    <citation type="submission" date="2021-01" db="EMBL/GenBank/DDBJ databases">
        <title>Actinoplanes sp. nov. LDG1-06 isolated from lichen.</title>
        <authorList>
            <person name="Saeng-In P."/>
            <person name="Phongsopitanun W."/>
            <person name="Kanchanasin P."/>
            <person name="Yuki M."/>
            <person name="Kudo T."/>
            <person name="Ohkuma M."/>
            <person name="Tanasupawat S."/>
        </authorList>
    </citation>
    <scope>NUCLEOTIDE SEQUENCE [LARGE SCALE GENOMIC DNA]</scope>
    <source>
        <strain evidence="8 9">LDG1-06</strain>
    </source>
</reference>
<dbReference type="Gene3D" id="2.30.38.10">
    <property type="entry name" value="Luciferase, Domain 3"/>
    <property type="match status" value="1"/>
</dbReference>
<keyword evidence="5" id="KW-0045">Antibiotic biosynthesis</keyword>
<dbReference type="InterPro" id="IPR010071">
    <property type="entry name" value="AA_adenyl_dom"/>
</dbReference>
<dbReference type="NCBIfam" id="TIGR01720">
    <property type="entry name" value="NRPS-para261"/>
    <property type="match status" value="2"/>
</dbReference>
<dbReference type="InterPro" id="IPR042099">
    <property type="entry name" value="ANL_N_sf"/>
</dbReference>
<dbReference type="InterPro" id="IPR036736">
    <property type="entry name" value="ACP-like_sf"/>
</dbReference>
<feature type="domain" description="Carrier" evidence="7">
    <location>
        <begin position="4332"/>
        <end position="4406"/>
    </location>
</feature>
<dbReference type="SUPFAM" id="SSF47336">
    <property type="entry name" value="ACP-like"/>
    <property type="match status" value="4"/>
</dbReference>
<dbReference type="InterPro" id="IPR009081">
    <property type="entry name" value="PP-bd_ACP"/>
</dbReference>
<proteinExistence type="predicted"/>
<dbReference type="Pfam" id="PF00550">
    <property type="entry name" value="PP-binding"/>
    <property type="match status" value="4"/>
</dbReference>
<dbReference type="PROSITE" id="PS00012">
    <property type="entry name" value="PHOSPHOPANTETHEINE"/>
    <property type="match status" value="4"/>
</dbReference>
<evidence type="ECO:0000256" key="1">
    <source>
        <dbReference type="ARBA" id="ARBA00001957"/>
    </source>
</evidence>
<dbReference type="InterPro" id="IPR020806">
    <property type="entry name" value="PKS_PP-bd"/>
</dbReference>
<dbReference type="Pfam" id="PF00668">
    <property type="entry name" value="Condensation"/>
    <property type="match status" value="6"/>
</dbReference>
<dbReference type="Pfam" id="PF13193">
    <property type="entry name" value="AMP-binding_C"/>
    <property type="match status" value="4"/>
</dbReference>
<dbReference type="NCBIfam" id="NF003417">
    <property type="entry name" value="PRK04813.1"/>
    <property type="match status" value="6"/>
</dbReference>
<dbReference type="CDD" id="cd19540">
    <property type="entry name" value="LCL_NRPS-like"/>
    <property type="match status" value="2"/>
</dbReference>
<dbReference type="InterPro" id="IPR006162">
    <property type="entry name" value="Ppantetheine_attach_site"/>
</dbReference>
<feature type="domain" description="Carrier" evidence="7">
    <location>
        <begin position="1885"/>
        <end position="1958"/>
    </location>
</feature>
<dbReference type="InterPro" id="IPR010060">
    <property type="entry name" value="NRPS_synth"/>
</dbReference>
<dbReference type="InterPro" id="IPR001242">
    <property type="entry name" value="Condensation_dom"/>
</dbReference>
<dbReference type="InterPro" id="IPR025110">
    <property type="entry name" value="AMP-bd_C"/>
</dbReference>
<name>A0ABS2AA26_9ACTN</name>
<comment type="caution">
    <text evidence="8">The sequence shown here is derived from an EMBL/GenBank/DDBJ whole genome shotgun (WGS) entry which is preliminary data.</text>
</comment>
<evidence type="ECO:0000256" key="4">
    <source>
        <dbReference type="ARBA" id="ARBA00022737"/>
    </source>
</evidence>
<dbReference type="PANTHER" id="PTHR45527:SF1">
    <property type="entry name" value="FATTY ACID SYNTHASE"/>
    <property type="match status" value="1"/>
</dbReference>
<sequence length="4854" mass="516362">MPDRLDLTAAQSGVWFAQHLDPGPAYTTAACVDLDGEVDPARFERALRQVIGEAAPLRARFFESDGEPRQEIRAELPWELRVLDLDDEAAERWMRDDLATPIDLSTGPVFAEALIRRGPGRWTWYQRCHHIVMDAYTSALLAQRVAAVYGGTAKPSPFGELADVVAEDAAYRASAKYADDRAFWRDRLAGAEVADLAAGPTRPSPTFRRHRVTLPASTGRGLAETGQAANATRVEVVLAATALYLSRLTGAGEVVLGLPMMGRLGSVAARVPVTAVNVLPLRIAVTPADTLGDLIGRVAAEVKAIRPHQRYRGEDIRRDLGLVGGDRRLVGAWVNIKPFGVTLDFGGVPGTPRYIAAGPVDDLSVTLDDRGGNVLELVLDGNPSRYGDDTLAAHADRLAALLDTVAVTEVATPTGRLALAAAPPEDDTTRELPPQEFTDLWLAQARRTPQALALSVPGGPSLTYAELAARVEAFAGVLAARGARPGRIVAVRLPRDADLLVALLAVQRTGATYLPLDPGFPAERLQWMIDDSAPALVVTEVEAADAPAAPLPGPAPHAPAYVLYTSGSTGRPKGVVVTRENLVNFLLAMREQVPLTAEDRLLAVTTVSFDISGLELFLPLLTGAAVVLAAKEAVQEPDVLTALVRDTGATVMQATPTLWQALPEIPDGLRVLVGGEPLTLELAAVLRRAAASVTNLYGPTETTIWSTAAPVGTDQVTVGRPIWNTRAYVLDAALRPVPDGFAGELYLAGLGVAQGYLNRPGLTASRFVADPFHPGERMYRTGDLARRLPSGEFDVLGRVDHQVKLRGFRIELGEIEAVLSAFVRRAVVIIREDRPGDRRLVAYVVGGPADGLRERVAEVLPDYMVPAAIVELDELPATPNGKLDRKALPEPAFTAAAAGFARTPAEELLADVFAEVLGVPVVGRRDDFFALGGHSLLAARVAARVRTMLGVDLALRDVFDAPTVQALAARVSAGEAVSRPPLVPSSRVELSNAQRRLWFLSRLNGPDATYNLPLSLTFDGPLDVAALRSALNDVVERHEPLRTIFATRDGSPMPVILDAAVNFEPTDPLTRPFDLATDPPLRAFLEPDGPDRHTLLLVVHHIAGDEWSLTPMLDDLAIAYAARIRGTAPDFAPLPVRYRDYAAWHNALDVAKDLDFWRTELAAAPAFLRLPTDAPRPAVAAPDGGTVTFPLDAELAAALRTVARDHGVTLFMAVQAAVAALLSRLGAGDDIPLGTPVAGRGEDVLERLVGFFVNTVVLRTDVSGDPTFAELLARVRATDLAALAHQDVPFERLVEELNPERSLAHHPLFNVMVSYQAELPAVAGFPGLSVTPRLVPTGTAKFDLTFDVAERDGGLVGSLEYRADLFSPAGAQALAARFVRLLAAVTAAPDQRLGDVDLLSPDEASASAGVRREVAPRTLAELFASQVAAHPGAIALEDGDQVLTYEELDARANHLSHRLIAGGAGPERVVAVRLPRSADLIVALLAVAKSGAAYLPLDVYHPEVRLSHQLDDAAPVVVVTDIADGSDCSAPDVKGDHRHPAYVIYTSGSTGRPKGVVVPHTGLAALVESVREVFGVGSGSRVAQFVSPAVDVAFSELAASILSGGTLVIVPEEARLGPALGEFVTAKRLTHVDLPPALLAALPETAIPAGVTITVGGEATSADEVARWRHGRRLVNAYGPTEATVTATTWIAADGPVLIGRPDLNRTAHVLDARLRPVPPGVPGELYLGGDGLARGYLGRPALTAERFVADPYGPPGARLYRTGDLVRRTTDGDLEFLGRADDQLQIRGFRVEPAEIEARLTAHPSVAQAAVVGREARLVAYVVTRDETTVEELRAHAAAALPSALVPSAFVLLDTLPLSSSGKVDRTALPEPPAAEAAGERAATPDEELLAEIVAGLLGVDQDTVGRHDGFFALGGDSILSIQLVSRARAAGLHITPRQVFEHQTVAGLALVATPAVLSASAGGQAAGVVPETPIVAWLRELDAPVDRYSQALLLRTPGRVDAAEVRRVVGVALAPHDLLRARLVPDGGRWTLDVPAGPAGDIPVRVVDARGWDLATLVAEERESAADRLDPAAGRMVEAVWFDRGDETGRLLLVIHHLVVDGVSWRILAEDIATAAHGGQPPREGTPFRVWAEGLHHAAVDPAPWEGLPTTSSGTGELPTADNLRHVTVTVDASITAPLLTTVPETFRAGVQEVLVAGLALALARRSGTGTEPLIGLEGHGREEQMVPGADLVRTVGWFTSEYPVRLPAATGGPAAVLRGVKQRLRAVPDGGVGYGVLRYLRDARPGTEPEVLFNYLGRFAGGDSAPWGIAPELPAAHAVASPGMPLRHRLAVDVSAVDTTDGPVLRATFGYPHGVVDEDDVRRLADDWLAALVALRAAAYEPGAGALTPADVPLAGLSEAELAELGPDLADVLPLSPLQEGLFYLAGLDEDADVYTVQQVFTLTGPVDAARLEAAATALLDRYPNLRGGFTRTSTGRAVQAIPARCEVPVVAVDVTDLDAQIDAERRHRFDLAAPPLLRFVLARLGENDYRLILTQHHLLMDGWSGPLAMRDLFAFYAGDPGPAPRPYRDYLAWLASQSPSAADEVWREALAGLEEPTLVAPGAPPTAVLPEVAEIVLSEDRSDRLTRAARQRGVTLNTVVQGAWALLLAEQTGRDDLVFGATVSGRPAAVAGVEDMVGLFINTVPVRVRLDPAETFAGLLRRVQSEQAALLDHQHVGLAGIQRRAGLGDLFDTLTVFESYPTGTAVPAAGSLQISGGIPVDATHYPLSLVVVPHAALRLRLEHRPDLYSAEAALALLGRFRDLLDVFVAAPDVKLAALPVAGASAAFTAGPALEGTLLDEFDATVARMPSAVALRFGDVSLTYGELAARVDHLASELVSRGAGPEKVVAVLLPRTADAVVAWLAALRSGGIYLPIDVSYPQERIDYLLADSAPSVIVDVSLWTTAFADFEGRNLPTRPLGGRGWRWAVQENGAYLIYTSGSTGQPKGVVVDHASLANLYAHHREALIEPTAAGRRRKAALSAALVFDTAWEGLLWLIAGHELHLLDDETRRDADLFTAYVRDHGIDFLDVTPSLAAPLVAAGLLEGGGGPALVALGGEAADPAIWTAIRDAANTRGVNLYGPTECTVDTLMAWVDDSETPLVGRPIGNTRAYVLDGWLRPVLPGVPGELYLAGAQLGRGYKDRAALTATRFVADPWHNGERMYRTGDVVRWTADRRLEFVGRADDQVKIRGFRVEPGEVAAKLAEHPDVSQAVVIAHEGRLVAYVVGRTDGLREWAAERLPDHLVPAAIVELDAIPTTVAGKTDRRALPAPDFSELTGGDAPRTPAEEILAALFAEVLGLATVGRGDDFFALGGHSLTVTALAARVRAVFGVRLPVRTVFDAPTVAALAPHLEQTETATVELAVRDRPDPLPVSPAQHRLWLHHQLNGAGPTYNVAFALRLTGRLDVPALRAALDDVLDRHEGLRTVFPTVDGRPAQRVLDNVRPEWHETACTEAELPVRLTEAARHAFELSTDLLIRPHLMRTGPDTAVLLLLLHHIVTDEWSEGRLVADLGTAYAARSHGRAPGWEPLPVQYADYALWQRELLATTQDSQLAYWKQALEGAPAELALPTDRPRPAVAGHAGGIVPFEVGAATHRSLRALARRTGTTPFMVLQAALAALLSRLGAGDDIPLGSPVAGRPDQRLDQLAGFFVNTLVLRADVSGDPTFADLLARVRATDLAAFSHADVPFDRVVEAVNPERSLGRNPLFQVMVAFQHVPAEHPGLPGLTTEPLPIDTGVAQFDLGVVVTEQDGVDGLRGVIEYSADLFDRDTAATLAERLARILADAVATPQRRVSDLDLFSAGERAALASGWQGVRAPREPRTLPGLFADQVARTPDATAIEDGDRTLTYAELDRLTNRLARTLIARGAGPDRIVMVVLPRSADLFVAELAVSKAGAAYLPVDPAYPAERIAALTEDATPVLVIGAGGTGPDELAEDDSALAVNVSPANAAYVIYTSGSTGRPKGVVVPHAGLGDLADTFAETWRVRPGDRISQFASPSFDVTVAEMAVSLLRGATLVIAPEDQRLGDGFAQFLRDRRITHFALPPAALSAVPEVPEGVTVVVGADRLPAELVARWAATHRMLNAYGPTEATVNSTYWECSAGGPVLIGRPDRNKRAYVLDARLRPVPPGVPGELYLAGAGLARGYLGRPALTAERFVADPYGPAGTTMYRTGDLVRRVRDGQIEFLGRADDQVKIRGFRIEPGEVAAVLAEHPGVRHAAVIAREGRLIGYVEGDVDGTAVRAHAATKLPDYLVPAAVVVLEALPRTASGKVDRAALPEPVVERTAERPATAVQELLATLVAETLGLDEVGVDEGFFALGGDSIVALQLVSRARAAGLDLSARQVFEHQTVAALAAVAGTASLEKEPEEAAIGPVPVTPIVAWLRALDTPIDTFNQSLLLRVPAGLDRTVLTAALTAVLDHHDALRARWIPDVLVVPPKGTVVPAVRESDGDLREEHLAAVRRLDPSRGVMLQAVWFPARRELLLVGHHLVVDGVSWRIIAGDLAAATRGGTLAPVGTSLRGWATRLTAVDRAAEIPYWERVVASPAAPIGHRPVERGRDTVAGLRRHTLHLDATRTQPLLTTVPEAFHAGVQDVLLTGLALALRDWRPATREHGVLLRLEGHGREEHLVPGADLTRTVGWFTTEYPVRLEVGSDDAGAALKAVKEQLRAVPGNGIGYGLVRDRLTTTPAPEILFNYLGRMAAGTGDWVAAPGNDTLGDGLDPGFPAGQALEVNAATADRPGGPELDIELSYVDGILTAAEVADLAGRWRDALDRLREAAAAGGGHTPSDLLVELSQDEIDEFTDEWRLL</sequence>
<keyword evidence="2" id="KW-0596">Phosphopantetheine</keyword>
<accession>A0ABS2AA26</accession>
<dbReference type="NCBIfam" id="TIGR01733">
    <property type="entry name" value="AA-adenyl-dom"/>
    <property type="match status" value="4"/>
</dbReference>
<evidence type="ECO:0000256" key="6">
    <source>
        <dbReference type="SAM" id="MobiDB-lite"/>
    </source>
</evidence>
<evidence type="ECO:0000259" key="7">
    <source>
        <dbReference type="PROSITE" id="PS50075"/>
    </source>
</evidence>
<dbReference type="Pfam" id="PF00501">
    <property type="entry name" value="AMP-binding"/>
    <property type="match status" value="4"/>
</dbReference>
<dbReference type="Gene3D" id="3.40.50.12780">
    <property type="entry name" value="N-terminal domain of ligase-like"/>
    <property type="match status" value="3"/>
</dbReference>
<dbReference type="Gene3D" id="3.30.300.30">
    <property type="match status" value="4"/>
</dbReference>
<feature type="domain" description="Carrier" evidence="7">
    <location>
        <begin position="900"/>
        <end position="975"/>
    </location>
</feature>
<evidence type="ECO:0000256" key="5">
    <source>
        <dbReference type="ARBA" id="ARBA00023194"/>
    </source>
</evidence>
<dbReference type="SUPFAM" id="SSF56801">
    <property type="entry name" value="Acetyl-CoA synthetase-like"/>
    <property type="match status" value="4"/>
</dbReference>
<dbReference type="EMBL" id="JAENHP010000003">
    <property type="protein sequence ID" value="MBM2616683.1"/>
    <property type="molecule type" value="Genomic_DNA"/>
</dbReference>
<evidence type="ECO:0000313" key="8">
    <source>
        <dbReference type="EMBL" id="MBM2616683.1"/>
    </source>
</evidence>
<dbReference type="InterPro" id="IPR023213">
    <property type="entry name" value="CAT-like_dom_sf"/>
</dbReference>
<dbReference type="CDD" id="cd05930">
    <property type="entry name" value="A_NRPS"/>
    <property type="match status" value="2"/>
</dbReference>
<evidence type="ECO:0000256" key="3">
    <source>
        <dbReference type="ARBA" id="ARBA00022553"/>
    </source>
</evidence>
<dbReference type="PROSITE" id="PS00455">
    <property type="entry name" value="AMP_BINDING"/>
    <property type="match status" value="4"/>
</dbReference>
<evidence type="ECO:0000256" key="2">
    <source>
        <dbReference type="ARBA" id="ARBA00022450"/>
    </source>
</evidence>
<dbReference type="SMART" id="SM00823">
    <property type="entry name" value="PKS_PP"/>
    <property type="match status" value="4"/>
</dbReference>
<dbReference type="InterPro" id="IPR000873">
    <property type="entry name" value="AMP-dep_synth/lig_dom"/>
</dbReference>
<dbReference type="InterPro" id="IPR045851">
    <property type="entry name" value="AMP-bd_C_sf"/>
</dbReference>
<dbReference type="InterPro" id="IPR020845">
    <property type="entry name" value="AMP-binding_CS"/>
</dbReference>
<feature type="region of interest" description="Disordered" evidence="6">
    <location>
        <begin position="1863"/>
        <end position="1883"/>
    </location>
</feature>
<organism evidence="8 9">
    <name type="scientific">Paractinoplanes ovalisporus</name>
    <dbReference type="NCBI Taxonomy" id="2810368"/>
    <lineage>
        <taxon>Bacteria</taxon>
        <taxon>Bacillati</taxon>
        <taxon>Actinomycetota</taxon>
        <taxon>Actinomycetes</taxon>
        <taxon>Micromonosporales</taxon>
        <taxon>Micromonosporaceae</taxon>
        <taxon>Paractinoplanes</taxon>
    </lineage>
</organism>